<dbReference type="InterPro" id="IPR008183">
    <property type="entry name" value="Aldose_1/G6P_1-epimerase"/>
</dbReference>
<feature type="binding site" evidence="15">
    <location>
        <position position="244"/>
    </location>
    <ligand>
        <name>beta-D-galactose</name>
        <dbReference type="ChEBI" id="CHEBI:27667"/>
    </ligand>
</feature>
<evidence type="ECO:0000256" key="16">
    <source>
        <dbReference type="PIRSR" id="PIRSR005096-3"/>
    </source>
</evidence>
<evidence type="ECO:0000256" key="10">
    <source>
        <dbReference type="ARBA" id="ARBA00023235"/>
    </source>
</evidence>
<dbReference type="Proteomes" id="UP001347796">
    <property type="component" value="Unassembled WGS sequence"/>
</dbReference>
<dbReference type="GO" id="GO:0004034">
    <property type="term" value="F:aldose 1-epimerase activity"/>
    <property type="evidence" value="ECO:0007669"/>
    <property type="project" value="UniProtKB-EC"/>
</dbReference>
<proteinExistence type="inferred from homology"/>
<keyword evidence="11 13" id="KW-0119">Carbohydrate metabolism</keyword>
<dbReference type="EC" id="5.1.3.3" evidence="13"/>
<evidence type="ECO:0000313" key="17">
    <source>
        <dbReference type="EMBL" id="KAK6182269.1"/>
    </source>
</evidence>
<feature type="binding site" evidence="16">
    <location>
        <begin position="176"/>
        <end position="178"/>
    </location>
    <ligand>
        <name>beta-D-galactose</name>
        <dbReference type="ChEBI" id="CHEBI:27667"/>
    </ligand>
</feature>
<dbReference type="EMBL" id="JAZGQO010000007">
    <property type="protein sequence ID" value="KAK6182269.1"/>
    <property type="molecule type" value="Genomic_DNA"/>
</dbReference>
<dbReference type="Pfam" id="PF01263">
    <property type="entry name" value="Aldose_epim"/>
    <property type="match status" value="1"/>
</dbReference>
<keyword evidence="9" id="KW-0597">Phosphoprotein</keyword>
<dbReference type="FunFam" id="2.70.98.10:FF:000003">
    <property type="entry name" value="Aldose 1-epimerase"/>
    <property type="match status" value="1"/>
</dbReference>
<feature type="binding site" evidence="16">
    <location>
        <begin position="80"/>
        <end position="81"/>
    </location>
    <ligand>
        <name>beta-D-galactose</name>
        <dbReference type="ChEBI" id="CHEBI:27667"/>
    </ligand>
</feature>
<evidence type="ECO:0000256" key="5">
    <source>
        <dbReference type="ARBA" id="ARBA00005028"/>
    </source>
</evidence>
<evidence type="ECO:0000256" key="1">
    <source>
        <dbReference type="ARBA" id="ARBA00001614"/>
    </source>
</evidence>
<evidence type="ECO:0000256" key="14">
    <source>
        <dbReference type="PIRSR" id="PIRSR005096-1"/>
    </source>
</evidence>
<feature type="active site" description="Proton acceptor" evidence="14">
    <location>
        <position position="307"/>
    </location>
</feature>
<organism evidence="17 18">
    <name type="scientific">Patella caerulea</name>
    <name type="common">Rayed Mediterranean limpet</name>
    <dbReference type="NCBI Taxonomy" id="87958"/>
    <lineage>
        <taxon>Eukaryota</taxon>
        <taxon>Metazoa</taxon>
        <taxon>Spiralia</taxon>
        <taxon>Lophotrochozoa</taxon>
        <taxon>Mollusca</taxon>
        <taxon>Gastropoda</taxon>
        <taxon>Patellogastropoda</taxon>
        <taxon>Patelloidea</taxon>
        <taxon>Patellidae</taxon>
        <taxon>Patella</taxon>
    </lineage>
</organism>
<dbReference type="InterPro" id="IPR015443">
    <property type="entry name" value="Aldose_1-epimerase"/>
</dbReference>
<dbReference type="InterPro" id="IPR047215">
    <property type="entry name" value="Galactose_mutarotase-like"/>
</dbReference>
<comment type="function">
    <text evidence="12">Mutarotase that catalyzes the interconversion of beta-D-galactose and alpha-D-galactose during galactose metabolism. Beta-D-galactose is metabolized in the liver into glucose 1-phosphate, the primary metabolic fuel, by the action of four enzymes that constitute the Leloir pathway: GALM, GALK1 (galactokinase), GALT (galactose-1-phosphate uridylyltransferase) and GALE (UDP-galactose-4'-epimerase). Involved in the maintenance of the equilibrium between the beta- and alpha-anomers of galactose, therefore ensuring a sufficient supply of the alpha-anomer for GALK1. Also active on D-glucose although shows a preference for galactose over glucose.</text>
</comment>
<accession>A0AAN8JZU8</accession>
<evidence type="ECO:0000256" key="11">
    <source>
        <dbReference type="ARBA" id="ARBA00023277"/>
    </source>
</evidence>
<dbReference type="InterPro" id="IPR018052">
    <property type="entry name" value="Ald1_epimerase_CS"/>
</dbReference>
<name>A0AAN8JZU8_PATCE</name>
<dbReference type="NCBIfam" id="NF008277">
    <property type="entry name" value="PRK11055.1"/>
    <property type="match status" value="1"/>
</dbReference>
<feature type="active site" description="Proton donor" evidence="14">
    <location>
        <position position="176"/>
    </location>
</feature>
<sequence>MGISEEIFGKSKQGAEVKRYTLTNKNGITVRILDYGGIITDIHVPDKDGKMGDIALGFDDMPGYEERSPYMGAIIGRVANRIAGGQFELDGQKYSLFINNGPNSLHGGKIGFDKVIWKSAVNGDKLSLTYVSADGEENYPGEVTVHVDYQLDDENRLNLNYRASTTKSTPINLTNHSYFNLGGHASGSINDHVVTIHADSYLPLDDNSIPTGEIRKVDGSPMDLRSGVKMVDKLSVVNEGKGYDNNFNVNDTGRLELAARVDHPPTGRFMECYTTCPGLQFYTSYYFDDITGKGGAVYRRFDALALEAQGYPNSINQKNFPSIVLHPEETYQQQTVYKFGVKN</sequence>
<keyword evidence="10 13" id="KW-0413">Isomerase</keyword>
<dbReference type="PROSITE" id="PS00545">
    <property type="entry name" value="ALDOSE_1_EPIMERASE"/>
    <property type="match status" value="1"/>
</dbReference>
<protein>
    <recommendedName>
        <fullName evidence="13">Aldose 1-epimerase</fullName>
        <ecNumber evidence="13">5.1.3.3</ecNumber>
    </recommendedName>
</protein>
<dbReference type="Gene3D" id="2.70.98.10">
    <property type="match status" value="1"/>
</dbReference>
<comment type="caution">
    <text evidence="17">The sequence shown here is derived from an EMBL/GenBank/DDBJ whole genome shotgun (WGS) entry which is preliminary data.</text>
</comment>
<evidence type="ECO:0000256" key="7">
    <source>
        <dbReference type="ARBA" id="ARBA00011245"/>
    </source>
</evidence>
<comment type="catalytic activity">
    <reaction evidence="1 13">
        <text>alpha-D-glucose = beta-D-glucose</text>
        <dbReference type="Rhea" id="RHEA:10264"/>
        <dbReference type="ChEBI" id="CHEBI:15903"/>
        <dbReference type="ChEBI" id="CHEBI:17925"/>
        <dbReference type="EC" id="5.1.3.3"/>
    </reaction>
</comment>
<dbReference type="InterPro" id="IPR011013">
    <property type="entry name" value="Gal_mutarotase_sf_dom"/>
</dbReference>
<comment type="subcellular location">
    <subcellularLocation>
        <location evidence="3">Cytoplasm</location>
    </subcellularLocation>
</comment>
<dbReference type="InterPro" id="IPR014718">
    <property type="entry name" value="GH-type_carb-bd"/>
</dbReference>
<evidence type="ECO:0000256" key="4">
    <source>
        <dbReference type="ARBA" id="ARBA00004947"/>
    </source>
</evidence>
<keyword evidence="8" id="KW-0963">Cytoplasm</keyword>
<dbReference type="GO" id="GO:0030246">
    <property type="term" value="F:carbohydrate binding"/>
    <property type="evidence" value="ECO:0007669"/>
    <property type="project" value="InterPro"/>
</dbReference>
<dbReference type="PANTHER" id="PTHR10091:SF0">
    <property type="entry name" value="GALACTOSE MUTAROTASE"/>
    <property type="match status" value="1"/>
</dbReference>
<evidence type="ECO:0000256" key="13">
    <source>
        <dbReference type="PIRNR" id="PIRNR005096"/>
    </source>
</evidence>
<dbReference type="GO" id="GO:0006006">
    <property type="term" value="P:glucose metabolic process"/>
    <property type="evidence" value="ECO:0007669"/>
    <property type="project" value="TreeGrafter"/>
</dbReference>
<gene>
    <name evidence="17" type="ORF">SNE40_009989</name>
</gene>
<keyword evidence="18" id="KW-1185">Reference proteome</keyword>
<evidence type="ECO:0000256" key="15">
    <source>
        <dbReference type="PIRSR" id="PIRSR005096-2"/>
    </source>
</evidence>
<evidence type="ECO:0000256" key="2">
    <source>
        <dbReference type="ARBA" id="ARBA00001712"/>
    </source>
</evidence>
<dbReference type="GO" id="GO:0005737">
    <property type="term" value="C:cytoplasm"/>
    <property type="evidence" value="ECO:0007669"/>
    <property type="project" value="UniProtKB-SubCell"/>
</dbReference>
<evidence type="ECO:0000256" key="8">
    <source>
        <dbReference type="ARBA" id="ARBA00022490"/>
    </source>
</evidence>
<evidence type="ECO:0000256" key="12">
    <source>
        <dbReference type="ARBA" id="ARBA00045743"/>
    </source>
</evidence>
<evidence type="ECO:0000256" key="6">
    <source>
        <dbReference type="ARBA" id="ARBA00006206"/>
    </source>
</evidence>
<comment type="subunit">
    <text evidence="7">Monomer.</text>
</comment>
<dbReference type="PIRSF" id="PIRSF005096">
    <property type="entry name" value="GALM"/>
    <property type="match status" value="1"/>
</dbReference>
<dbReference type="CDD" id="cd09019">
    <property type="entry name" value="galactose_mutarotase_like"/>
    <property type="match status" value="1"/>
</dbReference>
<dbReference type="PANTHER" id="PTHR10091">
    <property type="entry name" value="ALDOSE-1-EPIMERASE"/>
    <property type="match status" value="1"/>
</dbReference>
<comment type="pathway">
    <text evidence="5 13">Carbohydrate metabolism; hexose metabolism.</text>
</comment>
<comment type="pathway">
    <text evidence="4">Carbohydrate metabolism; galactose metabolism.</text>
</comment>
<reference evidence="17 18" key="1">
    <citation type="submission" date="2024-01" db="EMBL/GenBank/DDBJ databases">
        <title>The genome of the rayed Mediterranean limpet Patella caerulea (Linnaeus, 1758).</title>
        <authorList>
            <person name="Anh-Thu Weber A."/>
            <person name="Halstead-Nussloch G."/>
        </authorList>
    </citation>
    <scope>NUCLEOTIDE SEQUENCE [LARGE SCALE GENOMIC DNA]</scope>
    <source>
        <strain evidence="17">AATW-2023a</strain>
        <tissue evidence="17">Whole specimen</tissue>
    </source>
</reference>
<dbReference type="AlphaFoldDB" id="A0AAN8JZU8"/>
<comment type="similarity">
    <text evidence="6 13">Belongs to the aldose epimerase family.</text>
</comment>
<evidence type="ECO:0000313" key="18">
    <source>
        <dbReference type="Proteomes" id="UP001347796"/>
    </source>
</evidence>
<evidence type="ECO:0000256" key="3">
    <source>
        <dbReference type="ARBA" id="ARBA00004496"/>
    </source>
</evidence>
<evidence type="ECO:0000256" key="9">
    <source>
        <dbReference type="ARBA" id="ARBA00022553"/>
    </source>
</evidence>
<dbReference type="SUPFAM" id="SSF74650">
    <property type="entry name" value="Galactose mutarotase-like"/>
    <property type="match status" value="1"/>
</dbReference>
<comment type="catalytic activity">
    <reaction evidence="2">
        <text>alpha-D-galactose = beta-D-galactose</text>
        <dbReference type="Rhea" id="RHEA:28675"/>
        <dbReference type="ChEBI" id="CHEBI:27667"/>
        <dbReference type="ChEBI" id="CHEBI:28061"/>
        <dbReference type="EC" id="5.1.3.3"/>
    </reaction>
    <physiologicalReaction direction="right-to-left" evidence="2">
        <dbReference type="Rhea" id="RHEA:28677"/>
    </physiologicalReaction>
</comment>
<dbReference type="GO" id="GO:0033499">
    <property type="term" value="P:galactose catabolic process via UDP-galactose, Leloir pathway"/>
    <property type="evidence" value="ECO:0007669"/>
    <property type="project" value="TreeGrafter"/>
</dbReference>